<feature type="transmembrane region" description="Helical" evidence="1">
    <location>
        <begin position="20"/>
        <end position="49"/>
    </location>
</feature>
<feature type="domain" description="Phosphatidic acid phosphatase type 2/haloperoxidase" evidence="2">
    <location>
        <begin position="55"/>
        <end position="167"/>
    </location>
</feature>
<dbReference type="AlphaFoldDB" id="A0A1G2MK86"/>
<evidence type="ECO:0000259" key="2">
    <source>
        <dbReference type="SMART" id="SM00014"/>
    </source>
</evidence>
<dbReference type="PANTHER" id="PTHR14969:SF13">
    <property type="entry name" value="AT30094P"/>
    <property type="match status" value="1"/>
</dbReference>
<feature type="transmembrane region" description="Helical" evidence="1">
    <location>
        <begin position="126"/>
        <end position="148"/>
    </location>
</feature>
<reference evidence="3 4" key="1">
    <citation type="journal article" date="2016" name="Nat. Commun.">
        <title>Thousands of microbial genomes shed light on interconnected biogeochemical processes in an aquifer system.</title>
        <authorList>
            <person name="Anantharaman K."/>
            <person name="Brown C.T."/>
            <person name="Hug L.A."/>
            <person name="Sharon I."/>
            <person name="Castelle C.J."/>
            <person name="Probst A.J."/>
            <person name="Thomas B.C."/>
            <person name="Singh A."/>
            <person name="Wilkins M.J."/>
            <person name="Karaoz U."/>
            <person name="Brodie E.L."/>
            <person name="Williams K.H."/>
            <person name="Hubbard S.S."/>
            <person name="Banfield J.F."/>
        </authorList>
    </citation>
    <scope>NUCLEOTIDE SEQUENCE [LARGE SCALE GENOMIC DNA]</scope>
</reference>
<dbReference type="Pfam" id="PF01569">
    <property type="entry name" value="PAP2"/>
    <property type="match status" value="1"/>
</dbReference>
<dbReference type="Gene3D" id="1.20.144.10">
    <property type="entry name" value="Phosphatidic acid phosphatase type 2/haloperoxidase"/>
    <property type="match status" value="2"/>
</dbReference>
<evidence type="ECO:0000313" key="3">
    <source>
        <dbReference type="EMBL" id="OHA24287.1"/>
    </source>
</evidence>
<feature type="transmembrane region" description="Helical" evidence="1">
    <location>
        <begin position="154"/>
        <end position="173"/>
    </location>
</feature>
<feature type="transmembrane region" description="Helical" evidence="1">
    <location>
        <begin position="93"/>
        <end position="114"/>
    </location>
</feature>
<dbReference type="SUPFAM" id="SSF48317">
    <property type="entry name" value="Acid phosphatase/Vanadium-dependent haloperoxidase"/>
    <property type="match status" value="1"/>
</dbReference>
<keyword evidence="1" id="KW-0812">Transmembrane</keyword>
<sequence>MLTLDSSINSFFVSNTTSFLATIAMIFGTIGEGFVLIAIGLLIALGLFLNSKRHEVMVLFLSLISTSVAVSVIKELVMRVRPENALVIESGYSFPSGHAAMAAAFFLALAYIVWPRIYSKLGRIIFLKLSIIAILIMGISRLILAVHWGTDVVAGWFLGAILVGLSIAIAGRWRESNGFQK</sequence>
<keyword evidence="1" id="KW-1133">Transmembrane helix</keyword>
<organism evidence="3 4">
    <name type="scientific">Candidatus Taylorbacteria bacterium RIFCSPHIGHO2_02_FULL_44_12</name>
    <dbReference type="NCBI Taxonomy" id="1802308"/>
    <lineage>
        <taxon>Bacteria</taxon>
        <taxon>Candidatus Tayloriibacteriota</taxon>
    </lineage>
</organism>
<feature type="transmembrane region" description="Helical" evidence="1">
    <location>
        <begin position="56"/>
        <end position="73"/>
    </location>
</feature>
<dbReference type="Proteomes" id="UP000178413">
    <property type="component" value="Unassembled WGS sequence"/>
</dbReference>
<dbReference type="STRING" id="1802308.A3D50_01335"/>
<proteinExistence type="predicted"/>
<comment type="caution">
    <text evidence="3">The sequence shown here is derived from an EMBL/GenBank/DDBJ whole genome shotgun (WGS) entry which is preliminary data.</text>
</comment>
<dbReference type="InterPro" id="IPR036938">
    <property type="entry name" value="PAP2/HPO_sf"/>
</dbReference>
<evidence type="ECO:0000256" key="1">
    <source>
        <dbReference type="SAM" id="Phobius"/>
    </source>
</evidence>
<dbReference type="InterPro" id="IPR000326">
    <property type="entry name" value="PAP2/HPO"/>
</dbReference>
<protein>
    <recommendedName>
        <fullName evidence="2">Phosphatidic acid phosphatase type 2/haloperoxidase domain-containing protein</fullName>
    </recommendedName>
</protein>
<dbReference type="SMART" id="SM00014">
    <property type="entry name" value="acidPPc"/>
    <property type="match status" value="1"/>
</dbReference>
<accession>A0A1G2MK86</accession>
<evidence type="ECO:0000313" key="4">
    <source>
        <dbReference type="Proteomes" id="UP000178413"/>
    </source>
</evidence>
<dbReference type="PANTHER" id="PTHR14969">
    <property type="entry name" value="SPHINGOSINE-1-PHOSPHATE PHOSPHOHYDROLASE"/>
    <property type="match status" value="1"/>
</dbReference>
<name>A0A1G2MK86_9BACT</name>
<dbReference type="CDD" id="cd03392">
    <property type="entry name" value="PAP2_like_2"/>
    <property type="match status" value="1"/>
</dbReference>
<keyword evidence="1" id="KW-0472">Membrane</keyword>
<dbReference type="EMBL" id="MHRM01000008">
    <property type="protein sequence ID" value="OHA24287.1"/>
    <property type="molecule type" value="Genomic_DNA"/>
</dbReference>
<gene>
    <name evidence="3" type="ORF">A3D50_01335</name>
</gene>